<proteinExistence type="predicted"/>
<gene>
    <name evidence="1" type="ORF">LITE_LOCUS43733</name>
</gene>
<evidence type="ECO:0000313" key="2">
    <source>
        <dbReference type="Proteomes" id="UP001154282"/>
    </source>
</evidence>
<protein>
    <submittedName>
        <fullName evidence="1">Uncharacterized protein</fullName>
    </submittedName>
</protein>
<accession>A0AAV0QL21</accession>
<comment type="caution">
    <text evidence="1">The sequence shown here is derived from an EMBL/GenBank/DDBJ whole genome shotgun (WGS) entry which is preliminary data.</text>
</comment>
<organism evidence="1 2">
    <name type="scientific">Linum tenue</name>
    <dbReference type="NCBI Taxonomy" id="586396"/>
    <lineage>
        <taxon>Eukaryota</taxon>
        <taxon>Viridiplantae</taxon>
        <taxon>Streptophyta</taxon>
        <taxon>Embryophyta</taxon>
        <taxon>Tracheophyta</taxon>
        <taxon>Spermatophyta</taxon>
        <taxon>Magnoliopsida</taxon>
        <taxon>eudicotyledons</taxon>
        <taxon>Gunneridae</taxon>
        <taxon>Pentapetalae</taxon>
        <taxon>rosids</taxon>
        <taxon>fabids</taxon>
        <taxon>Malpighiales</taxon>
        <taxon>Linaceae</taxon>
        <taxon>Linum</taxon>
    </lineage>
</organism>
<dbReference type="Proteomes" id="UP001154282">
    <property type="component" value="Unassembled WGS sequence"/>
</dbReference>
<reference evidence="1" key="1">
    <citation type="submission" date="2022-08" db="EMBL/GenBank/DDBJ databases">
        <authorList>
            <person name="Gutierrez-Valencia J."/>
        </authorList>
    </citation>
    <scope>NUCLEOTIDE SEQUENCE</scope>
</reference>
<evidence type="ECO:0000313" key="1">
    <source>
        <dbReference type="EMBL" id="CAI0545873.1"/>
    </source>
</evidence>
<sequence>MLAYYRQAIDSLTPQSVSWTPYGRSPHLTVRRTLYQGLPRFAEIAEYYDPTRCLRQLGYVQGVPYPRLLCVDLLPRLDTLLATSLSMIRIGQLGGA</sequence>
<dbReference type="AlphaFoldDB" id="A0AAV0QL21"/>
<keyword evidence="2" id="KW-1185">Reference proteome</keyword>
<dbReference type="EMBL" id="CAMGYJ010000009">
    <property type="protein sequence ID" value="CAI0545873.1"/>
    <property type="molecule type" value="Genomic_DNA"/>
</dbReference>
<name>A0AAV0QL21_9ROSI</name>